<reference evidence="1" key="1">
    <citation type="journal article" date="2015" name="Front. Microbiol.">
        <title>Combining genomic sequencing methods to explore viral diversity and reveal potential virus-host interactions.</title>
        <authorList>
            <person name="Chow C.E."/>
            <person name="Winget D.M."/>
            <person name="White R.A.III."/>
            <person name="Hallam S.J."/>
            <person name="Suttle C.A."/>
        </authorList>
    </citation>
    <scope>NUCLEOTIDE SEQUENCE</scope>
    <source>
        <strain evidence="1">Oxic1_4</strain>
    </source>
</reference>
<evidence type="ECO:0000313" key="1">
    <source>
        <dbReference type="EMBL" id="AKH47824.1"/>
    </source>
</evidence>
<name>A0A0F7L5M3_9VIRU</name>
<dbReference type="EMBL" id="KR029599">
    <property type="protein sequence ID" value="AKH47824.1"/>
    <property type="molecule type" value="Genomic_DNA"/>
</dbReference>
<reference evidence="1" key="2">
    <citation type="submission" date="2015-03" db="EMBL/GenBank/DDBJ databases">
        <authorList>
            <person name="Chow C.-E.T."/>
            <person name="Winget D.M."/>
            <person name="White R.A.III."/>
            <person name="Hallam S.J."/>
            <person name="Suttle C.A."/>
        </authorList>
    </citation>
    <scope>NUCLEOTIDE SEQUENCE</scope>
    <source>
        <strain evidence="1">Oxic1_4</strain>
    </source>
</reference>
<protein>
    <submittedName>
        <fullName evidence="1">Putative DNA-dependent RNA polymerase protein</fullName>
    </submittedName>
</protein>
<sequence length="77" mass="8739">MTRNPLGVTHVNGSSCFVINRDTSWNQSMTCLGLVNKVWILSQSMSPRYLMAGYMWLRPNTQSIPRSLRVVSYQSAT</sequence>
<proteinExistence type="predicted"/>
<organism evidence="1">
    <name type="scientific">uncultured marine virus</name>
    <dbReference type="NCBI Taxonomy" id="186617"/>
    <lineage>
        <taxon>Viruses</taxon>
        <taxon>environmental samples</taxon>
    </lineage>
</organism>
<accession>A0A0F7L5M3</accession>